<feature type="signal peptide" evidence="1">
    <location>
        <begin position="1"/>
        <end position="23"/>
    </location>
</feature>
<dbReference type="Proteomes" id="UP000053937">
    <property type="component" value="Unassembled WGS sequence"/>
</dbReference>
<reference evidence="2 3" key="1">
    <citation type="submission" date="2015-10" db="EMBL/GenBank/DDBJ databases">
        <title>Draft Genome Sequence of Chlorobium limicola strain Frasassi Growing under Artificial Lighting in the Frasassi Cave System.</title>
        <authorList>
            <person name="Mansor M."/>
            <person name="Macalady J."/>
        </authorList>
    </citation>
    <scope>NUCLEOTIDE SEQUENCE [LARGE SCALE GENOMIC DNA]</scope>
    <source>
        <strain evidence="2 3">Frasassi</strain>
    </source>
</reference>
<keyword evidence="1" id="KW-0732">Signal</keyword>
<feature type="chain" id="PRO_5007098099" evidence="1">
    <location>
        <begin position="24"/>
        <end position="309"/>
    </location>
</feature>
<dbReference type="RefSeq" id="WP_059138422.1">
    <property type="nucleotide sequence ID" value="NZ_LMBR01000036.1"/>
</dbReference>
<evidence type="ECO:0000313" key="3">
    <source>
        <dbReference type="Proteomes" id="UP000053937"/>
    </source>
</evidence>
<dbReference type="AlphaFoldDB" id="A0A101JS40"/>
<evidence type="ECO:0000256" key="1">
    <source>
        <dbReference type="SAM" id="SignalP"/>
    </source>
</evidence>
<keyword evidence="3" id="KW-1185">Reference proteome</keyword>
<protein>
    <submittedName>
        <fullName evidence="2">Uncharacterized protein</fullName>
    </submittedName>
</protein>
<sequence length="309" mass="34222">MKRITIPALVAIMLLLCQSLSFAAVSQFTGTWKNTDPNTAGVTKLSITGNGNSLKMRAWGKCHPQDCDWGEVNAYAYAPGVSSNIDQNAQAVSALFSTSFSQTLVIVRPNSRSTIRADIYTRFTDNSGRSNYTASYTFNRQLIVGPIGPIGPIRPMPSVEEDCISFNPSTVTVKNLDGRWTIVDGNHLMFNFGPNRTEALQALRIIKHYRMNSSCFVGRPDPSFQYLLVNGRAPQGNMPGEDCVSFNPNSIEVRNIGGSWKIVDGSHWVFDFGSKEDEARKAFAIIKKHGFTRSCFVGRPDPSFQYLKK</sequence>
<comment type="caution">
    <text evidence="2">The sequence shown here is derived from an EMBL/GenBank/DDBJ whole genome shotgun (WGS) entry which is preliminary data.</text>
</comment>
<dbReference type="OrthoDB" id="1491023at2"/>
<name>A0A101JS40_CHLLI</name>
<accession>A0A101JS40</accession>
<gene>
    <name evidence="2" type="ORF">ASB62_02170</name>
</gene>
<evidence type="ECO:0000313" key="2">
    <source>
        <dbReference type="EMBL" id="KUL32012.1"/>
    </source>
</evidence>
<organism evidence="2 3">
    <name type="scientific">Chlorobium limicola</name>
    <dbReference type="NCBI Taxonomy" id="1092"/>
    <lineage>
        <taxon>Bacteria</taxon>
        <taxon>Pseudomonadati</taxon>
        <taxon>Chlorobiota</taxon>
        <taxon>Chlorobiia</taxon>
        <taxon>Chlorobiales</taxon>
        <taxon>Chlorobiaceae</taxon>
        <taxon>Chlorobium/Pelodictyon group</taxon>
        <taxon>Chlorobium</taxon>
    </lineage>
</organism>
<proteinExistence type="predicted"/>
<dbReference type="EMBL" id="LMBR01000036">
    <property type="protein sequence ID" value="KUL32012.1"/>
    <property type="molecule type" value="Genomic_DNA"/>
</dbReference>